<reference evidence="1" key="1">
    <citation type="submission" date="2023-04" db="EMBL/GenBank/DDBJ databases">
        <title>A chromosome-level genome assembly of the parasitoid wasp Eretmocerus hayati.</title>
        <authorList>
            <person name="Zhong Y."/>
            <person name="Liu S."/>
            <person name="Liu Y."/>
        </authorList>
    </citation>
    <scope>NUCLEOTIDE SEQUENCE</scope>
    <source>
        <strain evidence="1">ZJU_SS_LIU_2023</strain>
    </source>
</reference>
<comment type="caution">
    <text evidence="1">The sequence shown here is derived from an EMBL/GenBank/DDBJ whole genome shotgun (WGS) entry which is preliminary data.</text>
</comment>
<dbReference type="EMBL" id="CM056742">
    <property type="protein sequence ID" value="KAJ8680000.1"/>
    <property type="molecule type" value="Genomic_DNA"/>
</dbReference>
<sequence>MSKATCCVVNCSNSGRNTAVKRKNVDGSPWMLKPHDRICSAHFFDNDKSDDPQSPSYVPTVFPPVYPTKKIDSKSAATRFKRLKDRSHTNVLKQATLSVQSSSSIMCSTSSHEDSTQVALDPHSVEILCHNLEKLTVDQECQVSFDVNEPQVPSSSFFVYRRDQGSHSNVEIQTDIIINQKVTNDQGVGTDSSEPIQSEVELGFKGTQLLDLAGVSTDTFNTLLGRTKHLLDNKWKVKRQDRLLLFLMKLKTGLTFSALSALFLIDRKTVSRIFFQTLEHLVYPTKDFISWPSRDVVQDTMPKCFKDKYSNTGVIIDCTEFRMDIPSQIDERVWCYSHYKHGFTIKLLVCITPGGYICFISKGAGGRMSDSQLTIESGLLDLLEEGDVVLADKGLPEIKTVVDASGKKVLVVMPPFLYDKKEFTKGLP</sequence>
<protein>
    <submittedName>
        <fullName evidence="1">Uncharacterized protein</fullName>
    </submittedName>
</protein>
<gene>
    <name evidence="1" type="ORF">QAD02_015787</name>
</gene>
<accession>A0ACC2P9B4</accession>
<dbReference type="Proteomes" id="UP001239111">
    <property type="component" value="Chromosome 2"/>
</dbReference>
<keyword evidence="2" id="KW-1185">Reference proteome</keyword>
<organism evidence="1 2">
    <name type="scientific">Eretmocerus hayati</name>
    <dbReference type="NCBI Taxonomy" id="131215"/>
    <lineage>
        <taxon>Eukaryota</taxon>
        <taxon>Metazoa</taxon>
        <taxon>Ecdysozoa</taxon>
        <taxon>Arthropoda</taxon>
        <taxon>Hexapoda</taxon>
        <taxon>Insecta</taxon>
        <taxon>Pterygota</taxon>
        <taxon>Neoptera</taxon>
        <taxon>Endopterygota</taxon>
        <taxon>Hymenoptera</taxon>
        <taxon>Apocrita</taxon>
        <taxon>Proctotrupomorpha</taxon>
        <taxon>Chalcidoidea</taxon>
        <taxon>Aphelinidae</taxon>
        <taxon>Aphelininae</taxon>
        <taxon>Eretmocerus</taxon>
    </lineage>
</organism>
<evidence type="ECO:0000313" key="2">
    <source>
        <dbReference type="Proteomes" id="UP001239111"/>
    </source>
</evidence>
<evidence type="ECO:0000313" key="1">
    <source>
        <dbReference type="EMBL" id="KAJ8680000.1"/>
    </source>
</evidence>
<name>A0ACC2P9B4_9HYME</name>
<proteinExistence type="predicted"/>